<gene>
    <name evidence="1" type="ORF">K3721_10900</name>
    <name evidence="2" type="ORF">K3722_11155</name>
</gene>
<evidence type="ECO:0000313" key="1">
    <source>
        <dbReference type="EMBL" id="UWQ52539.1"/>
    </source>
</evidence>
<name>A0A9Q9M1G6_LEICA</name>
<dbReference type="Proteomes" id="UP001058184">
    <property type="component" value="Chromosome"/>
</dbReference>
<evidence type="ECO:0008006" key="5">
    <source>
        <dbReference type="Google" id="ProtNLM"/>
    </source>
</evidence>
<protein>
    <recommendedName>
        <fullName evidence="5">Type IV pilus biogenesis protein PilP</fullName>
    </recommendedName>
</protein>
<evidence type="ECO:0000313" key="2">
    <source>
        <dbReference type="EMBL" id="UWQ57092.1"/>
    </source>
</evidence>
<keyword evidence="3" id="KW-1185">Reference proteome</keyword>
<dbReference type="EMBL" id="CP081078">
    <property type="protein sequence ID" value="UWQ57092.1"/>
    <property type="molecule type" value="Genomic_DNA"/>
</dbReference>
<dbReference type="KEGG" id="lcae:K3721_10900"/>
<dbReference type="EMBL" id="CP081070">
    <property type="protein sequence ID" value="UWQ52539.1"/>
    <property type="molecule type" value="Genomic_DNA"/>
</dbReference>
<dbReference type="RefSeq" id="WP_027237136.1">
    <property type="nucleotide sequence ID" value="NZ_CBDUNH010000008.1"/>
</dbReference>
<dbReference type="Proteomes" id="UP001058713">
    <property type="component" value="Chromosome"/>
</dbReference>
<proteinExistence type="predicted"/>
<evidence type="ECO:0000313" key="3">
    <source>
        <dbReference type="Proteomes" id="UP001058184"/>
    </source>
</evidence>
<accession>A0A9Q9M1G6</accession>
<evidence type="ECO:0000313" key="4">
    <source>
        <dbReference type="Proteomes" id="UP001058713"/>
    </source>
</evidence>
<organism evidence="1 4">
    <name type="scientific">Leisingera caerulea</name>
    <name type="common">Phaeobacter caeruleus</name>
    <dbReference type="NCBI Taxonomy" id="506591"/>
    <lineage>
        <taxon>Bacteria</taxon>
        <taxon>Pseudomonadati</taxon>
        <taxon>Pseudomonadota</taxon>
        <taxon>Alphaproteobacteria</taxon>
        <taxon>Rhodobacterales</taxon>
        <taxon>Roseobacteraceae</taxon>
        <taxon>Leisingera</taxon>
    </lineage>
</organism>
<reference evidence="1" key="1">
    <citation type="submission" date="2021-08" db="EMBL/GenBank/DDBJ databases">
        <authorList>
            <person name="Nwanade C."/>
            <person name="Wang M."/>
            <person name="Masoudi A."/>
            <person name="Yu Z."/>
            <person name="Liu J."/>
        </authorList>
    </citation>
    <scope>NUCLEOTIDE SEQUENCE</scope>
    <source>
        <strain evidence="1">S122</strain>
        <strain evidence="2">S141</strain>
    </source>
</reference>
<dbReference type="AlphaFoldDB" id="A0A9Q9M1G6"/>
<sequence length="91" mass="9506">MANAEKAGRTPAKVAGLATQDNAVNRNRLNLLGIYGPENSLTALVRLPNGRTKTVTRGARLSSLGQVVAIDAHGLILSARGETKRLSMPGS</sequence>